<comment type="cofactor">
    <cofactor evidence="1">
        <name>[4Fe-4S] cluster</name>
        <dbReference type="ChEBI" id="CHEBI:49883"/>
    </cofactor>
</comment>
<dbReference type="GO" id="GO:0046872">
    <property type="term" value="F:metal ion binding"/>
    <property type="evidence" value="ECO:0007669"/>
    <property type="project" value="UniProtKB-KW"/>
</dbReference>
<name>A0A2V3HTJ9_9ARCH</name>
<keyword evidence="11" id="KW-0456">Lyase</keyword>
<evidence type="ECO:0000256" key="6">
    <source>
        <dbReference type="ARBA" id="ARBA00022741"/>
    </source>
</evidence>
<dbReference type="InterPro" id="IPR013785">
    <property type="entry name" value="Aldolase_TIM"/>
</dbReference>
<evidence type="ECO:0000256" key="10">
    <source>
        <dbReference type="ARBA" id="ARBA00023150"/>
    </source>
</evidence>
<comment type="caution">
    <text evidence="14">The sequence shown here is derived from an EMBL/GenBank/DDBJ whole genome shotgun (WGS) entry which is preliminary data.</text>
</comment>
<reference evidence="14 15" key="1">
    <citation type="journal article" date="2015" name="Nat. Commun.">
        <title>Genomic and transcriptomic evidence for scavenging of diverse organic compounds by widespread deep-sea archaea.</title>
        <authorList>
            <person name="Li M."/>
            <person name="Baker B.J."/>
            <person name="Anantharaman K."/>
            <person name="Jain S."/>
            <person name="Breier J.A."/>
            <person name="Dick G.J."/>
        </authorList>
    </citation>
    <scope>NUCLEOTIDE SEQUENCE [LARGE SCALE GENOMIC DNA]</scope>
    <source>
        <strain evidence="14">Cayman_51_deep</strain>
    </source>
</reference>
<keyword evidence="6" id="KW-0547">Nucleotide-binding</keyword>
<dbReference type="SFLD" id="SFLDG01386">
    <property type="entry name" value="main_SPASM_domain-containing"/>
    <property type="match status" value="1"/>
</dbReference>
<gene>
    <name evidence="14" type="primary">moaA</name>
    <name evidence="14" type="ORF">CXX69_00455</name>
</gene>
<evidence type="ECO:0000256" key="11">
    <source>
        <dbReference type="ARBA" id="ARBA00023239"/>
    </source>
</evidence>
<dbReference type="InterPro" id="IPR000385">
    <property type="entry name" value="MoaA_NifB_PqqE_Fe-S-bd_CS"/>
</dbReference>
<dbReference type="Pfam" id="PF06463">
    <property type="entry name" value="Mob_synth_C"/>
    <property type="match status" value="1"/>
</dbReference>
<dbReference type="Proteomes" id="UP000248161">
    <property type="component" value="Unassembled WGS sequence"/>
</dbReference>
<dbReference type="SFLD" id="SFLDG01067">
    <property type="entry name" value="SPASM/twitch_domain_containing"/>
    <property type="match status" value="1"/>
</dbReference>
<comment type="catalytic activity">
    <reaction evidence="12">
        <text>GTP + AH2 + S-adenosyl-L-methionine = (8S)-3',8-cyclo-7,8-dihydroguanosine 5'-triphosphate + 5'-deoxyadenosine + L-methionine + A + H(+)</text>
        <dbReference type="Rhea" id="RHEA:49576"/>
        <dbReference type="ChEBI" id="CHEBI:13193"/>
        <dbReference type="ChEBI" id="CHEBI:15378"/>
        <dbReference type="ChEBI" id="CHEBI:17319"/>
        <dbReference type="ChEBI" id="CHEBI:17499"/>
        <dbReference type="ChEBI" id="CHEBI:37565"/>
        <dbReference type="ChEBI" id="CHEBI:57844"/>
        <dbReference type="ChEBI" id="CHEBI:59789"/>
        <dbReference type="ChEBI" id="CHEBI:131766"/>
        <dbReference type="EC" id="4.1.99.22"/>
    </reaction>
</comment>
<dbReference type="GO" id="GO:0061799">
    <property type="term" value="F:cyclic pyranopterin monophosphate synthase activity"/>
    <property type="evidence" value="ECO:0007669"/>
    <property type="project" value="TreeGrafter"/>
</dbReference>
<dbReference type="Pfam" id="PF04055">
    <property type="entry name" value="Radical_SAM"/>
    <property type="match status" value="1"/>
</dbReference>
<dbReference type="PANTHER" id="PTHR22960:SF0">
    <property type="entry name" value="MOLYBDENUM COFACTOR BIOSYNTHESIS PROTEIN 1"/>
    <property type="match status" value="1"/>
</dbReference>
<dbReference type="InterPro" id="IPR010505">
    <property type="entry name" value="MoaA_twitch"/>
</dbReference>
<evidence type="ECO:0000259" key="13">
    <source>
        <dbReference type="PROSITE" id="PS51918"/>
    </source>
</evidence>
<dbReference type="InterPro" id="IPR040064">
    <property type="entry name" value="MoaA-like"/>
</dbReference>
<dbReference type="InterPro" id="IPR006638">
    <property type="entry name" value="Elp3/MiaA/NifB-like_rSAM"/>
</dbReference>
<dbReference type="SFLD" id="SFLDS00029">
    <property type="entry name" value="Radical_SAM"/>
    <property type="match status" value="1"/>
</dbReference>
<keyword evidence="9" id="KW-0342">GTP-binding</keyword>
<evidence type="ECO:0000256" key="12">
    <source>
        <dbReference type="ARBA" id="ARBA00048697"/>
    </source>
</evidence>
<dbReference type="PROSITE" id="PS51918">
    <property type="entry name" value="RADICAL_SAM"/>
    <property type="match status" value="1"/>
</dbReference>
<dbReference type="CDD" id="cd21117">
    <property type="entry name" value="Twitch_MoaA"/>
    <property type="match status" value="1"/>
</dbReference>
<dbReference type="GO" id="GO:0006777">
    <property type="term" value="P:Mo-molybdopterin cofactor biosynthetic process"/>
    <property type="evidence" value="ECO:0007669"/>
    <property type="project" value="UniProtKB-KW"/>
</dbReference>
<dbReference type="UniPathway" id="UPA00344"/>
<keyword evidence="3" id="KW-0004">4Fe-4S</keyword>
<dbReference type="PROSITE" id="PS01305">
    <property type="entry name" value="MOAA_NIFB_PQQE"/>
    <property type="match status" value="1"/>
</dbReference>
<dbReference type="HAMAP" id="MF_01225_B">
    <property type="entry name" value="MoaA_B"/>
    <property type="match status" value="1"/>
</dbReference>
<dbReference type="GO" id="GO:0051539">
    <property type="term" value="F:4 iron, 4 sulfur cluster binding"/>
    <property type="evidence" value="ECO:0007669"/>
    <property type="project" value="UniProtKB-KW"/>
</dbReference>
<keyword evidence="5" id="KW-0479">Metal-binding</keyword>
<keyword evidence="10" id="KW-0501">Molybdenum cofactor biosynthesis</keyword>
<feature type="domain" description="Radical SAM core" evidence="13">
    <location>
        <begin position="9"/>
        <end position="230"/>
    </location>
</feature>
<dbReference type="InterPro" id="IPR007197">
    <property type="entry name" value="rSAM"/>
</dbReference>
<sequence length="336" mass="37132">MTDSGVLDQLGRPLRDLRISVTDRCNFRCRYCMPRERFNEDHTFLPRRAYLSFDEIEKVVLACKPLGLEKVRITGGEPLLRPDLHELVRRLSSTGVEVALTTNASLLPRQAARLAEAGLDRVTVSLDALDSKIHSQMTDSSIPVETVLEGIDAALRSGLAPVKVNCVVQRGVNETEVAPLVRRFRGTGITVRFIEYMDVGRTNGWQLGHVVPSADLLGYLQGEFDLTPVESDRPSDVARRWAHSDGSGEIGFISSVTEPFCGDCVRARLSADGRLHTCLFASGGHDLRAIVENGAEGQQLTEAIAAIWRRRADRYSELRSEETSALPRIEMSYIGG</sequence>
<keyword evidence="8" id="KW-0411">Iron-sulfur</keyword>
<evidence type="ECO:0000313" key="14">
    <source>
        <dbReference type="EMBL" id="PXF22440.1"/>
    </source>
</evidence>
<dbReference type="SUPFAM" id="SSF102114">
    <property type="entry name" value="Radical SAM enzymes"/>
    <property type="match status" value="1"/>
</dbReference>
<dbReference type="GO" id="GO:0005525">
    <property type="term" value="F:GTP binding"/>
    <property type="evidence" value="ECO:0007669"/>
    <property type="project" value="UniProtKB-KW"/>
</dbReference>
<evidence type="ECO:0000256" key="1">
    <source>
        <dbReference type="ARBA" id="ARBA00001966"/>
    </source>
</evidence>
<evidence type="ECO:0000256" key="7">
    <source>
        <dbReference type="ARBA" id="ARBA00023004"/>
    </source>
</evidence>
<dbReference type="InterPro" id="IPR058240">
    <property type="entry name" value="rSAM_sf"/>
</dbReference>
<protein>
    <recommendedName>
        <fullName evidence="2">GTP 3',8-cyclase</fullName>
        <ecNumber evidence="2">4.1.99.22</ecNumber>
    </recommendedName>
</protein>
<keyword evidence="7" id="KW-0408">Iron</keyword>
<dbReference type="SMART" id="SM00729">
    <property type="entry name" value="Elp3"/>
    <property type="match status" value="1"/>
</dbReference>
<dbReference type="NCBIfam" id="TIGR02666">
    <property type="entry name" value="moaA"/>
    <property type="match status" value="1"/>
</dbReference>
<evidence type="ECO:0000313" key="15">
    <source>
        <dbReference type="Proteomes" id="UP000248161"/>
    </source>
</evidence>
<evidence type="ECO:0000256" key="3">
    <source>
        <dbReference type="ARBA" id="ARBA00022485"/>
    </source>
</evidence>
<organism evidence="14 15">
    <name type="scientific">Candidatus Thalassarchaeum betae</name>
    <dbReference type="NCBI Taxonomy" id="2599289"/>
    <lineage>
        <taxon>Archaea</taxon>
        <taxon>Methanobacteriati</taxon>
        <taxon>Thermoplasmatota</taxon>
        <taxon>Candidatus Poseidoniia</taxon>
        <taxon>Candidatus Poseidoniales</taxon>
        <taxon>Candidatus Thalassarchaeaceae</taxon>
        <taxon>Candidatus Thalassarchaeum</taxon>
    </lineage>
</organism>
<evidence type="ECO:0000256" key="5">
    <source>
        <dbReference type="ARBA" id="ARBA00022723"/>
    </source>
</evidence>
<proteinExistence type="inferred from homology"/>
<dbReference type="InterPro" id="IPR013483">
    <property type="entry name" value="MoaA"/>
</dbReference>
<dbReference type="CDD" id="cd01335">
    <property type="entry name" value="Radical_SAM"/>
    <property type="match status" value="1"/>
</dbReference>
<evidence type="ECO:0000256" key="4">
    <source>
        <dbReference type="ARBA" id="ARBA00022691"/>
    </source>
</evidence>
<dbReference type="GO" id="GO:0061798">
    <property type="term" value="F:GTP 3',8'-cyclase activity"/>
    <property type="evidence" value="ECO:0007669"/>
    <property type="project" value="UniProtKB-EC"/>
</dbReference>
<evidence type="ECO:0000256" key="9">
    <source>
        <dbReference type="ARBA" id="ARBA00023134"/>
    </source>
</evidence>
<dbReference type="EC" id="4.1.99.22" evidence="2"/>
<dbReference type="Gene3D" id="3.20.20.70">
    <property type="entry name" value="Aldolase class I"/>
    <property type="match status" value="1"/>
</dbReference>
<evidence type="ECO:0000256" key="2">
    <source>
        <dbReference type="ARBA" id="ARBA00012167"/>
    </source>
</evidence>
<dbReference type="EMBL" id="PSPG01000001">
    <property type="protein sequence ID" value="PXF22440.1"/>
    <property type="molecule type" value="Genomic_DNA"/>
</dbReference>
<dbReference type="PANTHER" id="PTHR22960">
    <property type="entry name" value="MOLYBDOPTERIN COFACTOR SYNTHESIS PROTEIN A"/>
    <property type="match status" value="1"/>
</dbReference>
<dbReference type="SFLD" id="SFLDG01383">
    <property type="entry name" value="cyclic_pyranopterin_phosphate"/>
    <property type="match status" value="1"/>
</dbReference>
<dbReference type="InterPro" id="IPR050105">
    <property type="entry name" value="MoCo_biosynth_MoaA/MoaC"/>
</dbReference>
<keyword evidence="4" id="KW-0949">S-adenosyl-L-methionine</keyword>
<dbReference type="AlphaFoldDB" id="A0A2V3HTJ9"/>
<evidence type="ECO:0000256" key="8">
    <source>
        <dbReference type="ARBA" id="ARBA00023014"/>
    </source>
</evidence>
<accession>A0A2V3HTJ9</accession>